<dbReference type="SUPFAM" id="SSF48452">
    <property type="entry name" value="TPR-like"/>
    <property type="match status" value="1"/>
</dbReference>
<sequence>MKFPALHISAAIILGLSAGTSAAETRTIPVGVSVDHASLQRHGDYMNVDLSLDLSKLRVESNRAVLLTPSIINGSDTLKLPAVGIYGRVRYYQYQRNNPGMISGEDETVIRASELPDSLHYSQIIPYADWMNGSSVYLDRSDFGCCRKLLAEAPFEGPYGYFGYFTPKWVYVRPQGNGEKHRELSGSAFIDFPVDQTVIYPEYRRNTTELAKIQATIDSVRGDGDVTITRVWLKGFASPESPYSHNRDLAIGRTAALKDYIQKLYRFDSGIIATDFEPEDWAGLKKAVDGSNLPNRTEILALIDSDMEPDAKEARIKKFYPEDYRFMLQTYYPALRHTDYRIEYNIRTYSDVNEIRHIMKEQPQKLSLNEFYLLAQDCQPGSEEFNDVFETAVRMYPSDPAANLNAAVCALERGDLDHAARFLDKAGTSEEAEYIRGVREALKGNYSAARAYFEKSSSIPEAADAIRQLDKLNAR</sequence>
<dbReference type="SUPFAM" id="SSF103088">
    <property type="entry name" value="OmpA-like"/>
    <property type="match status" value="1"/>
</dbReference>
<reference evidence="4" key="1">
    <citation type="submission" date="2018-02" db="EMBL/GenBank/DDBJ databases">
        <authorList>
            <person name="Clavel T."/>
            <person name="Strowig T."/>
        </authorList>
    </citation>
    <scope>NUCLEOTIDE SEQUENCE [LARGE SCALE GENOMIC DNA]</scope>
    <source>
        <strain evidence="4">DSM 103720</strain>
    </source>
</reference>
<name>A0A2V1IPS1_9BACT</name>
<dbReference type="GeneID" id="82524811"/>
<dbReference type="Proteomes" id="UP000244905">
    <property type="component" value="Unassembled WGS sequence"/>
</dbReference>
<keyword evidence="1" id="KW-0732">Signal</keyword>
<comment type="caution">
    <text evidence="3">The sequence shown here is derived from an EMBL/GenBank/DDBJ whole genome shotgun (WGS) entry which is preliminary data.</text>
</comment>
<dbReference type="EMBL" id="PUEC01000001">
    <property type="protein sequence ID" value="PWB04420.1"/>
    <property type="molecule type" value="Genomic_DNA"/>
</dbReference>
<gene>
    <name evidence="3" type="ORF">C5O23_00420</name>
</gene>
<evidence type="ECO:0000313" key="3">
    <source>
        <dbReference type="EMBL" id="PWB04420.1"/>
    </source>
</evidence>
<proteinExistence type="predicted"/>
<dbReference type="RefSeq" id="WP_107030976.1">
    <property type="nucleotide sequence ID" value="NZ_CAOLYA010000010.1"/>
</dbReference>
<feature type="chain" id="PRO_5015876195" evidence="1">
    <location>
        <begin position="23"/>
        <end position="475"/>
    </location>
</feature>
<dbReference type="AlphaFoldDB" id="A0A2V1IPS1"/>
<dbReference type="Gene3D" id="1.25.40.10">
    <property type="entry name" value="Tetratricopeptide repeat domain"/>
    <property type="match status" value="1"/>
</dbReference>
<feature type="signal peptide" evidence="1">
    <location>
        <begin position="1"/>
        <end position="22"/>
    </location>
</feature>
<dbReference type="InterPro" id="IPR011990">
    <property type="entry name" value="TPR-like_helical_dom_sf"/>
</dbReference>
<evidence type="ECO:0000256" key="1">
    <source>
        <dbReference type="SAM" id="SignalP"/>
    </source>
</evidence>
<keyword evidence="4" id="KW-1185">Reference proteome</keyword>
<dbReference type="InterPro" id="IPR036737">
    <property type="entry name" value="OmpA-like_sf"/>
</dbReference>
<dbReference type="InterPro" id="IPR024480">
    <property type="entry name" value="DUF3868"/>
</dbReference>
<protein>
    <submittedName>
        <fullName evidence="3">DUF3868 domain-containing protein</fullName>
    </submittedName>
</protein>
<evidence type="ECO:0000313" key="4">
    <source>
        <dbReference type="Proteomes" id="UP000244905"/>
    </source>
</evidence>
<feature type="domain" description="DUF3868" evidence="2">
    <location>
        <begin position="13"/>
        <end position="97"/>
    </location>
</feature>
<evidence type="ECO:0000259" key="2">
    <source>
        <dbReference type="Pfam" id="PF12984"/>
    </source>
</evidence>
<organism evidence="3 4">
    <name type="scientific">Duncaniella muris</name>
    <dbReference type="NCBI Taxonomy" id="2094150"/>
    <lineage>
        <taxon>Bacteria</taxon>
        <taxon>Pseudomonadati</taxon>
        <taxon>Bacteroidota</taxon>
        <taxon>Bacteroidia</taxon>
        <taxon>Bacteroidales</taxon>
        <taxon>Muribaculaceae</taxon>
        <taxon>Duncaniella</taxon>
    </lineage>
</organism>
<dbReference type="Pfam" id="PF12984">
    <property type="entry name" value="DUF3868"/>
    <property type="match status" value="1"/>
</dbReference>
<accession>A0A2V1IPS1</accession>